<dbReference type="NCBIfam" id="NF038017">
    <property type="entry name" value="ABC_perm1"/>
    <property type="match status" value="1"/>
</dbReference>
<feature type="transmembrane region" description="Helical" evidence="9">
    <location>
        <begin position="129"/>
        <end position="150"/>
    </location>
</feature>
<accession>A0A1H0MTQ0</accession>
<dbReference type="PANTHER" id="PTHR30183">
    <property type="entry name" value="MOLYBDENUM TRANSPORT SYSTEM PERMEASE PROTEIN MODB"/>
    <property type="match status" value="1"/>
</dbReference>
<evidence type="ECO:0000256" key="4">
    <source>
        <dbReference type="ARBA" id="ARBA00022475"/>
    </source>
</evidence>
<evidence type="ECO:0000256" key="3">
    <source>
        <dbReference type="ARBA" id="ARBA00022448"/>
    </source>
</evidence>
<comment type="similarity">
    <text evidence="2 10">Belongs to the binding-protein-dependent transport system permease family. CysTW subfamily.</text>
</comment>
<dbReference type="Pfam" id="PF00528">
    <property type="entry name" value="BPD_transp_1"/>
    <property type="match status" value="1"/>
</dbReference>
<dbReference type="CDD" id="cd06261">
    <property type="entry name" value="TM_PBP2"/>
    <property type="match status" value="1"/>
</dbReference>
<name>A0A1H0MTQ0_SELRU</name>
<evidence type="ECO:0000256" key="5">
    <source>
        <dbReference type="ARBA" id="ARBA00022505"/>
    </source>
</evidence>
<keyword evidence="6 9" id="KW-0812">Transmembrane</keyword>
<feature type="transmembrane region" description="Helical" evidence="9">
    <location>
        <begin position="44"/>
        <end position="65"/>
    </location>
</feature>
<keyword evidence="7 9" id="KW-1133">Transmembrane helix</keyword>
<dbReference type="EMBL" id="FNJQ01000002">
    <property type="protein sequence ID" value="SDO83685.1"/>
    <property type="molecule type" value="Genomic_DNA"/>
</dbReference>
<dbReference type="InterPro" id="IPR011867">
    <property type="entry name" value="ModB_ABC"/>
</dbReference>
<keyword evidence="5 10" id="KW-0500">Molybdenum</keyword>
<feature type="transmembrane region" description="Helical" evidence="9">
    <location>
        <begin position="77"/>
        <end position="101"/>
    </location>
</feature>
<dbReference type="InterPro" id="IPR000515">
    <property type="entry name" value="MetI-like"/>
</dbReference>
<keyword evidence="4 10" id="KW-1003">Cell membrane</keyword>
<dbReference type="RefSeq" id="WP_074570948.1">
    <property type="nucleotide sequence ID" value="NZ_FNJQ01000002.1"/>
</dbReference>
<evidence type="ECO:0000256" key="2">
    <source>
        <dbReference type="ARBA" id="ARBA00007069"/>
    </source>
</evidence>
<dbReference type="PANTHER" id="PTHR30183:SF3">
    <property type="entry name" value="MOLYBDENUM TRANSPORT SYSTEM PERMEASE PROTEIN MODB"/>
    <property type="match status" value="1"/>
</dbReference>
<dbReference type="InterPro" id="IPR035906">
    <property type="entry name" value="MetI-like_sf"/>
</dbReference>
<dbReference type="GO" id="GO:0005886">
    <property type="term" value="C:plasma membrane"/>
    <property type="evidence" value="ECO:0007669"/>
    <property type="project" value="UniProtKB-SubCell"/>
</dbReference>
<feature type="transmembrane region" description="Helical" evidence="9">
    <location>
        <begin position="193"/>
        <end position="213"/>
    </location>
</feature>
<dbReference type="Proteomes" id="UP000182412">
    <property type="component" value="Unassembled WGS sequence"/>
</dbReference>
<comment type="subcellular location">
    <subcellularLocation>
        <location evidence="1 9">Cell membrane</location>
        <topology evidence="1 9">Multi-pass membrane protein</topology>
    </subcellularLocation>
</comment>
<dbReference type="NCBIfam" id="TIGR02141">
    <property type="entry name" value="modB_ABC"/>
    <property type="match status" value="1"/>
</dbReference>
<gene>
    <name evidence="12" type="ORF">SAMN05216366_10237</name>
</gene>
<dbReference type="AlphaFoldDB" id="A0A1H0MTQ0"/>
<evidence type="ECO:0000256" key="6">
    <source>
        <dbReference type="ARBA" id="ARBA00022692"/>
    </source>
</evidence>
<organism evidence="12 13">
    <name type="scientific">Selenomonas ruminantium</name>
    <dbReference type="NCBI Taxonomy" id="971"/>
    <lineage>
        <taxon>Bacteria</taxon>
        <taxon>Bacillati</taxon>
        <taxon>Bacillota</taxon>
        <taxon>Negativicutes</taxon>
        <taxon>Selenomonadales</taxon>
        <taxon>Selenomonadaceae</taxon>
        <taxon>Selenomonas</taxon>
    </lineage>
</organism>
<feature type="transmembrane region" description="Helical" evidence="9">
    <location>
        <begin position="12"/>
        <end position="32"/>
    </location>
</feature>
<dbReference type="GO" id="GO:0015098">
    <property type="term" value="F:molybdate ion transmembrane transporter activity"/>
    <property type="evidence" value="ECO:0007669"/>
    <property type="project" value="UniProtKB-UniRule"/>
</dbReference>
<keyword evidence="8 9" id="KW-0472">Membrane</keyword>
<evidence type="ECO:0000259" key="11">
    <source>
        <dbReference type="PROSITE" id="PS50928"/>
    </source>
</evidence>
<evidence type="ECO:0000256" key="1">
    <source>
        <dbReference type="ARBA" id="ARBA00004651"/>
    </source>
</evidence>
<evidence type="ECO:0000256" key="8">
    <source>
        <dbReference type="ARBA" id="ARBA00023136"/>
    </source>
</evidence>
<dbReference type="Gene3D" id="1.10.3720.10">
    <property type="entry name" value="MetI-like"/>
    <property type="match status" value="1"/>
</dbReference>
<evidence type="ECO:0000313" key="12">
    <source>
        <dbReference type="EMBL" id="SDO83685.1"/>
    </source>
</evidence>
<evidence type="ECO:0000256" key="7">
    <source>
        <dbReference type="ARBA" id="ARBA00022989"/>
    </source>
</evidence>
<dbReference type="InterPro" id="IPR049783">
    <property type="entry name" value="ABC_perm_TupB-like"/>
</dbReference>
<evidence type="ECO:0000256" key="10">
    <source>
        <dbReference type="RuleBase" id="RU365097"/>
    </source>
</evidence>
<feature type="domain" description="ABC transmembrane type-1" evidence="11">
    <location>
        <begin position="6"/>
        <end position="208"/>
    </location>
</feature>
<keyword evidence="3 9" id="KW-0813">Transport</keyword>
<proteinExistence type="inferred from homology"/>
<sequence length="223" mass="24378">MELSPLLITLQTAGAATVATFFIGIGLALMVVRLKRFQGLADAVITLPMVLPPTVVGFFLLLLFGKRSLIGRFLLQFDITLVFTWKAAVIAAIVVSLPLMYRTARGAFEQIDPHIIHAARTLGVSDWRIFWHILLPNARAGILAGLVLSFTRALGEFGATIMFAGNIPGVTQTMSTAIYAAVQANDYDLAGEWAIIIVAFSLFFVVLMNWWIARKAKGVAVWN</sequence>
<dbReference type="OrthoDB" id="9795403at2"/>
<reference evidence="12 13" key="1">
    <citation type="submission" date="2016-10" db="EMBL/GenBank/DDBJ databases">
        <authorList>
            <person name="de Groot N.N."/>
        </authorList>
    </citation>
    <scope>NUCLEOTIDE SEQUENCE [LARGE SCALE GENOMIC DNA]</scope>
    <source>
        <strain evidence="12 13">S137</strain>
    </source>
</reference>
<feature type="transmembrane region" description="Helical" evidence="9">
    <location>
        <begin position="157"/>
        <end position="181"/>
    </location>
</feature>
<evidence type="ECO:0000256" key="9">
    <source>
        <dbReference type="RuleBase" id="RU363032"/>
    </source>
</evidence>
<evidence type="ECO:0000313" key="13">
    <source>
        <dbReference type="Proteomes" id="UP000182412"/>
    </source>
</evidence>
<comment type="function">
    <text evidence="10">Part of the binding-protein-dependent transport system for molybdenum; probably responsible for the translocation of the substrate across the membrane.</text>
</comment>
<protein>
    <recommendedName>
        <fullName evidence="10">Molybdenum transport system permease</fullName>
    </recommendedName>
</protein>
<dbReference type="SUPFAM" id="SSF161098">
    <property type="entry name" value="MetI-like"/>
    <property type="match status" value="1"/>
</dbReference>
<dbReference type="PROSITE" id="PS50928">
    <property type="entry name" value="ABC_TM1"/>
    <property type="match status" value="1"/>
</dbReference>